<accession>A0A2D2D484</accession>
<dbReference type="InterPro" id="IPR008327">
    <property type="entry name" value="Sig_transdc_resp-reg_antiterm"/>
</dbReference>
<dbReference type="Pfam" id="PF03861">
    <property type="entry name" value="ANTAR"/>
    <property type="match status" value="1"/>
</dbReference>
<dbReference type="InterPro" id="IPR005561">
    <property type="entry name" value="ANTAR"/>
</dbReference>
<dbReference type="Pfam" id="PF00072">
    <property type="entry name" value="Response_reg"/>
    <property type="match status" value="1"/>
</dbReference>
<dbReference type="InterPro" id="IPR001789">
    <property type="entry name" value="Sig_transdc_resp-reg_receiver"/>
</dbReference>
<feature type="domain" description="ANTAR" evidence="4">
    <location>
        <begin position="139"/>
        <end position="200"/>
    </location>
</feature>
<dbReference type="SUPFAM" id="SSF52172">
    <property type="entry name" value="CheY-like"/>
    <property type="match status" value="1"/>
</dbReference>
<reference evidence="6" key="1">
    <citation type="submission" date="2017-10" db="EMBL/GenBank/DDBJ databases">
        <title>Completed PacBio SMRT sequence of Methylosinus trichosporium OB3b reveals presence of a third large plasmid.</title>
        <authorList>
            <person name="Charles T.C."/>
            <person name="Lynch M.D.J."/>
            <person name="Heil J.R."/>
            <person name="Cheng J."/>
        </authorList>
    </citation>
    <scope>NUCLEOTIDE SEQUENCE [LARGE SCALE GENOMIC DNA]</scope>
    <source>
        <strain evidence="6">OB3b</strain>
    </source>
</reference>
<organism evidence="5 6">
    <name type="scientific">Methylosinus trichosporium (strain ATCC 35070 / NCIMB 11131 / UNIQEM 75 / OB3b)</name>
    <dbReference type="NCBI Taxonomy" id="595536"/>
    <lineage>
        <taxon>Bacteria</taxon>
        <taxon>Pseudomonadati</taxon>
        <taxon>Pseudomonadota</taxon>
        <taxon>Alphaproteobacteria</taxon>
        <taxon>Hyphomicrobiales</taxon>
        <taxon>Methylocystaceae</taxon>
        <taxon>Methylosinus</taxon>
    </lineage>
</organism>
<dbReference type="Gene3D" id="1.10.10.10">
    <property type="entry name" value="Winged helix-like DNA-binding domain superfamily/Winged helix DNA-binding domain"/>
    <property type="match status" value="1"/>
</dbReference>
<name>A0A2D2D484_METT3</name>
<dbReference type="KEGG" id="mtw:CQW49_19320"/>
<gene>
    <name evidence="5" type="ORF">CQW49_19320</name>
</gene>
<evidence type="ECO:0000313" key="5">
    <source>
        <dbReference type="EMBL" id="ATQ69793.1"/>
    </source>
</evidence>
<evidence type="ECO:0000259" key="4">
    <source>
        <dbReference type="PROSITE" id="PS50921"/>
    </source>
</evidence>
<keyword evidence="1" id="KW-0597">Phosphoprotein</keyword>
<feature type="modified residue" description="4-aspartylphosphate" evidence="1">
    <location>
        <position position="69"/>
    </location>
</feature>
<protein>
    <submittedName>
        <fullName evidence="5">Two-component system response regulator</fullName>
    </submittedName>
</protein>
<evidence type="ECO:0000256" key="1">
    <source>
        <dbReference type="PROSITE-ProRule" id="PRU00169"/>
    </source>
</evidence>
<dbReference type="InterPro" id="IPR036388">
    <property type="entry name" value="WH-like_DNA-bd_sf"/>
</dbReference>
<dbReference type="PIRSF" id="PIRSF036382">
    <property type="entry name" value="RR_antiterm"/>
    <property type="match status" value="1"/>
</dbReference>
<feature type="coiled-coil region" evidence="2">
    <location>
        <begin position="136"/>
        <end position="163"/>
    </location>
</feature>
<dbReference type="Proteomes" id="UP000230709">
    <property type="component" value="Chromosome"/>
</dbReference>
<evidence type="ECO:0000313" key="6">
    <source>
        <dbReference type="Proteomes" id="UP000230709"/>
    </source>
</evidence>
<dbReference type="EMBL" id="CP023737">
    <property type="protein sequence ID" value="ATQ69793.1"/>
    <property type="molecule type" value="Genomic_DNA"/>
</dbReference>
<evidence type="ECO:0000256" key="2">
    <source>
        <dbReference type="SAM" id="Coils"/>
    </source>
</evidence>
<feature type="domain" description="Response regulatory" evidence="3">
    <location>
        <begin position="19"/>
        <end position="133"/>
    </location>
</feature>
<dbReference type="PROSITE" id="PS50921">
    <property type="entry name" value="ANTAR"/>
    <property type="match status" value="1"/>
</dbReference>
<dbReference type="PANTHER" id="PTHR43367:SF1">
    <property type="entry name" value="TWO-COMPONENT RESPONSE REGULATOR-LIKE APRR6-RELATED"/>
    <property type="match status" value="1"/>
</dbReference>
<proteinExistence type="predicted"/>
<evidence type="ECO:0000259" key="3">
    <source>
        <dbReference type="PROSITE" id="PS50110"/>
    </source>
</evidence>
<sequence length="207" mass="23497">MRASSTVDAAAEPDDRTLRIVIVDENPVRAVILDEGLREAGFTDVERIGETHNLLKRIYALDPDVILIDLENPSRDTLEQMFQVSRVVRRPIAMFVDQSDTASIEASVEAGVSAYIVDGLKKERIKPILELCVSRFRAFSRLREELERAKSDLDERKTIERAKGILMKAKKLTEDEAYKMMRSAAMRENKKLVDIARSLITAAEMFK</sequence>
<dbReference type="SMART" id="SM01012">
    <property type="entry name" value="ANTAR"/>
    <property type="match status" value="1"/>
</dbReference>
<dbReference type="AlphaFoldDB" id="A0A2D2D484"/>
<dbReference type="Gene3D" id="3.40.50.2300">
    <property type="match status" value="1"/>
</dbReference>
<dbReference type="GO" id="GO:0003723">
    <property type="term" value="F:RNA binding"/>
    <property type="evidence" value="ECO:0007669"/>
    <property type="project" value="InterPro"/>
</dbReference>
<dbReference type="InterPro" id="IPR011006">
    <property type="entry name" value="CheY-like_superfamily"/>
</dbReference>
<dbReference type="PANTHER" id="PTHR43367">
    <property type="match status" value="1"/>
</dbReference>
<keyword evidence="2" id="KW-0175">Coiled coil</keyword>
<dbReference type="STRING" id="595536.GCA_000178815_01328"/>
<dbReference type="PROSITE" id="PS50110">
    <property type="entry name" value="RESPONSE_REGULATORY"/>
    <property type="match status" value="1"/>
</dbReference>
<dbReference type="GO" id="GO:0000160">
    <property type="term" value="P:phosphorelay signal transduction system"/>
    <property type="evidence" value="ECO:0007669"/>
    <property type="project" value="InterPro"/>
</dbReference>
<keyword evidence="6" id="KW-1185">Reference proteome</keyword>